<organism evidence="1 2">
    <name type="scientific">Agrobacterium tumefaciens</name>
    <dbReference type="NCBI Taxonomy" id="358"/>
    <lineage>
        <taxon>Bacteria</taxon>
        <taxon>Pseudomonadati</taxon>
        <taxon>Pseudomonadota</taxon>
        <taxon>Alphaproteobacteria</taxon>
        <taxon>Hyphomicrobiales</taxon>
        <taxon>Rhizobiaceae</taxon>
        <taxon>Rhizobium/Agrobacterium group</taxon>
        <taxon>Agrobacterium</taxon>
        <taxon>Agrobacterium tumefaciens complex</taxon>
    </lineage>
</organism>
<evidence type="ECO:0008006" key="3">
    <source>
        <dbReference type="Google" id="ProtNLM"/>
    </source>
</evidence>
<reference evidence="1" key="1">
    <citation type="submission" date="2023-07" db="EMBL/GenBank/DDBJ databases">
        <title>Sorghum-associated microbial communities from plants grown in Nebraska, USA.</title>
        <authorList>
            <person name="Schachtman D."/>
        </authorList>
    </citation>
    <scope>NUCLEOTIDE SEQUENCE</scope>
    <source>
        <strain evidence="1">1457</strain>
    </source>
</reference>
<evidence type="ECO:0000313" key="1">
    <source>
        <dbReference type="EMBL" id="MDR6701599.1"/>
    </source>
</evidence>
<comment type="caution">
    <text evidence="1">The sequence shown here is derived from an EMBL/GenBank/DDBJ whole genome shotgun (WGS) entry which is preliminary data.</text>
</comment>
<proteinExistence type="predicted"/>
<evidence type="ECO:0000313" key="2">
    <source>
        <dbReference type="Proteomes" id="UP001265315"/>
    </source>
</evidence>
<sequence>MWWQPLLDFVKTIWPSIVGAVKLIVAAKVGQAVASGKAVERELEAVKDAADAVSRNKSRPVDERLRDARERGLYRVSAQSAKPK</sequence>
<name>A0AAW8LRM8_AGRTU</name>
<dbReference type="Proteomes" id="UP001265315">
    <property type="component" value="Unassembled WGS sequence"/>
</dbReference>
<dbReference type="EMBL" id="JAVDSW010000001">
    <property type="protein sequence ID" value="MDR6701599.1"/>
    <property type="molecule type" value="Genomic_DNA"/>
</dbReference>
<accession>A0AAW8LRM8</accession>
<protein>
    <recommendedName>
        <fullName evidence="3">DUF5132 domain-containing protein</fullName>
    </recommendedName>
</protein>
<gene>
    <name evidence="1" type="ORF">J2W61_001427</name>
</gene>
<dbReference type="AlphaFoldDB" id="A0AAW8LRM8"/>